<dbReference type="CDD" id="cd21175">
    <property type="entry name" value="LPMO_AA9"/>
    <property type="match status" value="1"/>
</dbReference>
<evidence type="ECO:0000256" key="1">
    <source>
        <dbReference type="ARBA" id="ARBA00001973"/>
    </source>
</evidence>
<keyword evidence="6" id="KW-0624">Polysaccharide degradation</keyword>
<keyword evidence="7" id="KW-0732">Signal</keyword>
<gene>
    <name evidence="9" type="ORF">HYFRA_00005259</name>
</gene>
<comment type="cofactor">
    <cofactor evidence="1">
        <name>Cu(2+)</name>
        <dbReference type="ChEBI" id="CHEBI:29036"/>
    </cofactor>
</comment>
<evidence type="ECO:0000256" key="2">
    <source>
        <dbReference type="ARBA" id="ARBA00004613"/>
    </source>
</evidence>
<dbReference type="GO" id="GO:0005576">
    <property type="term" value="C:extracellular region"/>
    <property type="evidence" value="ECO:0007669"/>
    <property type="project" value="UniProtKB-SubCell"/>
</dbReference>
<keyword evidence="4 6" id="KW-1015">Disulfide bond</keyword>
<dbReference type="GO" id="GO:0008810">
    <property type="term" value="F:cellulase activity"/>
    <property type="evidence" value="ECO:0007669"/>
    <property type="project" value="UniProtKB-UniRule"/>
</dbReference>
<sequence>MHITSILSATVLLVAQASAHGAVTSYVIDGKTYPGYTGFSPSSSPDSIQRQWPDYNPTMSVTDKKVLCNGGTSAKLTASIAAGSSITAKWSQWTHEQGPVMVWLFKCAGDFASCSGSGRGWFKIDQMGMTAPPLTGKSWGTAKVMKDLAWTSKIPAKLTPGNYLIRHELLALHQSNTPQFYAECAQIAVTGTGTENPSAEFLATIPGYASQNDPGIMIDIYSSKATTYTPPGPAVWGA</sequence>
<dbReference type="PANTHER" id="PTHR33353">
    <property type="entry name" value="PUTATIVE (AFU_ORTHOLOGUE AFUA_1G12560)-RELATED"/>
    <property type="match status" value="1"/>
</dbReference>
<comment type="domain">
    <text evidence="6">Has a modular structure: an endo-beta-1,4-glucanase catalytic module at the N-terminus, a linker rich in serines and threonines, and a C-terminal carbohydrate-binding module (CBM).</text>
</comment>
<feature type="signal peptide" evidence="7">
    <location>
        <begin position="1"/>
        <end position="19"/>
    </location>
</feature>
<dbReference type="OrthoDB" id="4849160at2759"/>
<keyword evidence="6" id="KW-0136">Cellulose degradation</keyword>
<evidence type="ECO:0000313" key="9">
    <source>
        <dbReference type="EMBL" id="CAG8962206.1"/>
    </source>
</evidence>
<dbReference type="EMBL" id="CAJVRL010000127">
    <property type="protein sequence ID" value="CAG8962206.1"/>
    <property type="molecule type" value="Genomic_DNA"/>
</dbReference>
<evidence type="ECO:0000256" key="3">
    <source>
        <dbReference type="ARBA" id="ARBA00022525"/>
    </source>
</evidence>
<evidence type="ECO:0000256" key="6">
    <source>
        <dbReference type="RuleBase" id="RU368122"/>
    </source>
</evidence>
<dbReference type="Proteomes" id="UP000696280">
    <property type="component" value="Unassembled WGS sequence"/>
</dbReference>
<evidence type="ECO:0000256" key="7">
    <source>
        <dbReference type="SAM" id="SignalP"/>
    </source>
</evidence>
<dbReference type="Pfam" id="PF03443">
    <property type="entry name" value="AA9"/>
    <property type="match status" value="1"/>
</dbReference>
<evidence type="ECO:0000256" key="4">
    <source>
        <dbReference type="ARBA" id="ARBA00023157"/>
    </source>
</evidence>
<dbReference type="GO" id="GO:0030245">
    <property type="term" value="P:cellulose catabolic process"/>
    <property type="evidence" value="ECO:0007669"/>
    <property type="project" value="UniProtKB-UniRule"/>
</dbReference>
<dbReference type="InterPro" id="IPR049892">
    <property type="entry name" value="AA9"/>
</dbReference>
<comment type="catalytic activity">
    <reaction evidence="6">
        <text>[(1-&gt;4)-beta-D-glucosyl]n+m + reduced acceptor + O2 = 4-dehydro-beta-D-glucosyl-[(1-&gt;4)-beta-D-glucosyl]n-1 + [(1-&gt;4)-beta-D-glucosyl]m + acceptor + H2O.</text>
        <dbReference type="EC" id="1.14.99.56"/>
    </reaction>
</comment>
<comment type="caution">
    <text evidence="9">The sequence shown here is derived from an EMBL/GenBank/DDBJ whole genome shotgun (WGS) entry which is preliminary data.</text>
</comment>
<comment type="function">
    <text evidence="6">Lytic polysaccharide monooxygenase (LMPO) that depolymerizes crystalline and amorphous polysaccharides via the oxidation of scissile alpha- or beta-(1-4)-glycosidic bonds, yielding C1 and/or C4 oxidation products. Catalysis by LPMOs requires the reduction of the active-site copper from Cu(II) to Cu(I) by a reducing agent and H(2)O(2) or O(2) as a cosubstrate.</text>
</comment>
<evidence type="ECO:0000256" key="5">
    <source>
        <dbReference type="ARBA" id="ARBA00023180"/>
    </source>
</evidence>
<evidence type="ECO:0000259" key="8">
    <source>
        <dbReference type="Pfam" id="PF03443"/>
    </source>
</evidence>
<dbReference type="InterPro" id="IPR005103">
    <property type="entry name" value="AA9_LPMO"/>
</dbReference>
<keyword evidence="10" id="KW-1185">Reference proteome</keyword>
<keyword evidence="5" id="KW-0325">Glycoprotein</keyword>
<feature type="domain" description="Auxiliary Activity family 9 catalytic" evidence="8">
    <location>
        <begin position="20"/>
        <end position="228"/>
    </location>
</feature>
<reference evidence="9" key="1">
    <citation type="submission" date="2021-07" db="EMBL/GenBank/DDBJ databases">
        <authorList>
            <person name="Durling M."/>
        </authorList>
    </citation>
    <scope>NUCLEOTIDE SEQUENCE</scope>
</reference>
<dbReference type="AlphaFoldDB" id="A0A9N9LBY5"/>
<dbReference type="EC" id="1.14.99.56" evidence="6"/>
<name>A0A9N9LBY5_9HELO</name>
<accession>A0A9N9LBY5</accession>
<evidence type="ECO:0000313" key="10">
    <source>
        <dbReference type="Proteomes" id="UP000696280"/>
    </source>
</evidence>
<protein>
    <recommendedName>
        <fullName evidence="6">AA9 family lytic polysaccharide monooxygenase</fullName>
        <ecNumber evidence="6">1.14.99.56</ecNumber>
    </recommendedName>
    <alternativeName>
        <fullName evidence="6">Endo-beta-1,4-glucanase</fullName>
    </alternativeName>
    <alternativeName>
        <fullName evidence="6">Glycosyl hydrolase 61 family protein</fullName>
    </alternativeName>
</protein>
<organism evidence="9 10">
    <name type="scientific">Hymenoscyphus fraxineus</name>
    <dbReference type="NCBI Taxonomy" id="746836"/>
    <lineage>
        <taxon>Eukaryota</taxon>
        <taxon>Fungi</taxon>
        <taxon>Dikarya</taxon>
        <taxon>Ascomycota</taxon>
        <taxon>Pezizomycotina</taxon>
        <taxon>Leotiomycetes</taxon>
        <taxon>Helotiales</taxon>
        <taxon>Helotiaceae</taxon>
        <taxon>Hymenoscyphus</taxon>
    </lineage>
</organism>
<feature type="chain" id="PRO_5040182423" description="AA9 family lytic polysaccharide monooxygenase" evidence="7">
    <location>
        <begin position="20"/>
        <end position="238"/>
    </location>
</feature>
<comment type="subcellular location">
    <subcellularLocation>
        <location evidence="2 6">Secreted</location>
    </subcellularLocation>
</comment>
<proteinExistence type="predicted"/>
<dbReference type="GO" id="GO:0030248">
    <property type="term" value="F:cellulose binding"/>
    <property type="evidence" value="ECO:0007669"/>
    <property type="project" value="UniProtKB-UniRule"/>
</dbReference>
<dbReference type="PANTHER" id="PTHR33353:SF19">
    <property type="entry name" value="GLYCOSYLHYDROLASE FAMILY 61-8 PROTEIN"/>
    <property type="match status" value="1"/>
</dbReference>
<keyword evidence="6" id="KW-0119">Carbohydrate metabolism</keyword>
<keyword evidence="3 6" id="KW-0964">Secreted</keyword>
<dbReference type="Gene3D" id="2.70.50.70">
    <property type="match status" value="1"/>
</dbReference>